<dbReference type="AlphaFoldDB" id="A0A3A8Q9Q3"/>
<evidence type="ECO:0000313" key="2">
    <source>
        <dbReference type="Proteomes" id="UP000267003"/>
    </source>
</evidence>
<evidence type="ECO:0000313" key="1">
    <source>
        <dbReference type="EMBL" id="RKH64291.1"/>
    </source>
</evidence>
<reference evidence="2" key="1">
    <citation type="submission" date="2018-09" db="EMBL/GenBank/DDBJ databases">
        <authorList>
            <person name="Livingstone P.G."/>
            <person name="Whitworth D.E."/>
        </authorList>
    </citation>
    <scope>NUCLEOTIDE SEQUENCE [LARGE SCALE GENOMIC DNA]</scope>
    <source>
        <strain evidence="2">AB050A</strain>
    </source>
</reference>
<dbReference type="Proteomes" id="UP000267003">
    <property type="component" value="Unassembled WGS sequence"/>
</dbReference>
<organism evidence="1 2">
    <name type="scientific">Corallococcus aberystwythensis</name>
    <dbReference type="NCBI Taxonomy" id="2316722"/>
    <lineage>
        <taxon>Bacteria</taxon>
        <taxon>Pseudomonadati</taxon>
        <taxon>Myxococcota</taxon>
        <taxon>Myxococcia</taxon>
        <taxon>Myxococcales</taxon>
        <taxon>Cystobacterineae</taxon>
        <taxon>Myxococcaceae</taxon>
        <taxon>Corallococcus</taxon>
    </lineage>
</organism>
<keyword evidence="2" id="KW-1185">Reference proteome</keyword>
<comment type="caution">
    <text evidence="1">The sequence shown here is derived from an EMBL/GenBank/DDBJ whole genome shotgun (WGS) entry which is preliminary data.</text>
</comment>
<dbReference type="EMBL" id="RAWK01000107">
    <property type="protein sequence ID" value="RKH64291.1"/>
    <property type="molecule type" value="Genomic_DNA"/>
</dbReference>
<proteinExistence type="predicted"/>
<accession>A0A3A8Q9Q3</accession>
<protein>
    <submittedName>
        <fullName evidence="1">Uncharacterized protein</fullName>
    </submittedName>
</protein>
<name>A0A3A8Q9Q3_9BACT</name>
<sequence>MQAVSSIEVNQTGGACVPTTCAAQGRNCGTLNCGTCGSGQTCSSWCGIAQPGCVVPNQSHLRVDRVL</sequence>
<gene>
    <name evidence="1" type="ORF">D7W81_18825</name>
</gene>